<accession>A0ABD1WQ27</accession>
<dbReference type="Proteomes" id="UP001604277">
    <property type="component" value="Unassembled WGS sequence"/>
</dbReference>
<protein>
    <submittedName>
        <fullName evidence="1">Uncharacterized protein</fullName>
    </submittedName>
</protein>
<name>A0ABD1WQ27_9LAMI</name>
<gene>
    <name evidence="1" type="ORF">Fot_12338</name>
</gene>
<organism evidence="1 2">
    <name type="scientific">Forsythia ovata</name>
    <dbReference type="NCBI Taxonomy" id="205694"/>
    <lineage>
        <taxon>Eukaryota</taxon>
        <taxon>Viridiplantae</taxon>
        <taxon>Streptophyta</taxon>
        <taxon>Embryophyta</taxon>
        <taxon>Tracheophyta</taxon>
        <taxon>Spermatophyta</taxon>
        <taxon>Magnoliopsida</taxon>
        <taxon>eudicotyledons</taxon>
        <taxon>Gunneridae</taxon>
        <taxon>Pentapetalae</taxon>
        <taxon>asterids</taxon>
        <taxon>lamiids</taxon>
        <taxon>Lamiales</taxon>
        <taxon>Oleaceae</taxon>
        <taxon>Forsythieae</taxon>
        <taxon>Forsythia</taxon>
    </lineage>
</organism>
<dbReference type="EMBL" id="JBFOLJ010000003">
    <property type="protein sequence ID" value="KAL2550808.1"/>
    <property type="molecule type" value="Genomic_DNA"/>
</dbReference>
<dbReference type="AlphaFoldDB" id="A0ABD1WQ27"/>
<sequence length="132" mass="15484">MTFLSPLDSARLRVASRTSETWRRKNLSNGKWPTTRETWPTTFTRTKMADNDSNHLDQSTNICKRKHSPQFSPNKFRPQALALLSPTAMNIWKSLYKVPWPHPIMQIFFSNRHHIKETPFPFCASSYILEFS</sequence>
<proteinExistence type="predicted"/>
<evidence type="ECO:0000313" key="2">
    <source>
        <dbReference type="Proteomes" id="UP001604277"/>
    </source>
</evidence>
<keyword evidence="2" id="KW-1185">Reference proteome</keyword>
<evidence type="ECO:0000313" key="1">
    <source>
        <dbReference type="EMBL" id="KAL2550808.1"/>
    </source>
</evidence>
<comment type="caution">
    <text evidence="1">The sequence shown here is derived from an EMBL/GenBank/DDBJ whole genome shotgun (WGS) entry which is preliminary data.</text>
</comment>
<reference evidence="2" key="1">
    <citation type="submission" date="2024-07" db="EMBL/GenBank/DDBJ databases">
        <title>Two chromosome-level genome assemblies of Korean endemic species Abeliophyllum distichum and Forsythia ovata (Oleaceae).</title>
        <authorList>
            <person name="Jang H."/>
        </authorList>
    </citation>
    <scope>NUCLEOTIDE SEQUENCE [LARGE SCALE GENOMIC DNA]</scope>
</reference>